<comment type="caution">
    <text evidence="1">The sequence shown here is derived from an EMBL/GenBank/DDBJ whole genome shotgun (WGS) entry which is preliminary data.</text>
</comment>
<reference evidence="1" key="1">
    <citation type="submission" date="2023-10" db="EMBL/GenBank/DDBJ databases">
        <authorList>
            <person name="Chen Y."/>
            <person name="Shah S."/>
            <person name="Dougan E. K."/>
            <person name="Thang M."/>
            <person name="Chan C."/>
        </authorList>
    </citation>
    <scope>NUCLEOTIDE SEQUENCE [LARGE SCALE GENOMIC DNA]</scope>
</reference>
<feature type="non-terminal residue" evidence="1">
    <location>
        <position position="1"/>
    </location>
</feature>
<dbReference type="EMBL" id="CAUYUJ010007634">
    <property type="protein sequence ID" value="CAK0821409.1"/>
    <property type="molecule type" value="Genomic_DNA"/>
</dbReference>
<proteinExistence type="predicted"/>
<dbReference type="Proteomes" id="UP001189429">
    <property type="component" value="Unassembled WGS sequence"/>
</dbReference>
<evidence type="ECO:0000313" key="1">
    <source>
        <dbReference type="EMBL" id="CAK0821409.1"/>
    </source>
</evidence>
<gene>
    <name evidence="1" type="ORF">PCOR1329_LOCUS22746</name>
</gene>
<keyword evidence="2" id="KW-1185">Reference proteome</keyword>
<evidence type="ECO:0000313" key="2">
    <source>
        <dbReference type="Proteomes" id="UP001189429"/>
    </source>
</evidence>
<accession>A0ABN9RQ96</accession>
<name>A0ABN9RQ96_9DINO</name>
<sequence>GRVSGGEEAAADGRGEGAEMRRLALLMAKLLVQREDTNRGNARDDNFTVTLLRKEGQMQRWASAGNALGKHPDVYMKQLVFRLHKAAQLAGQNVTDAAKQGAAAYQVKLGFDHAARCKTAKAVEIIAFKTRKAQPQGQGKKKTKEQ</sequence>
<protein>
    <submittedName>
        <fullName evidence="1">Uncharacterized protein</fullName>
    </submittedName>
</protein>
<organism evidence="1 2">
    <name type="scientific">Prorocentrum cordatum</name>
    <dbReference type="NCBI Taxonomy" id="2364126"/>
    <lineage>
        <taxon>Eukaryota</taxon>
        <taxon>Sar</taxon>
        <taxon>Alveolata</taxon>
        <taxon>Dinophyceae</taxon>
        <taxon>Prorocentrales</taxon>
        <taxon>Prorocentraceae</taxon>
        <taxon>Prorocentrum</taxon>
    </lineage>
</organism>